<evidence type="ECO:0000256" key="2">
    <source>
        <dbReference type="SAM" id="MobiDB-lite"/>
    </source>
</evidence>
<evidence type="ECO:0000313" key="3">
    <source>
        <dbReference type="EMBL" id="CAG5116718.1"/>
    </source>
</evidence>
<gene>
    <name evidence="3" type="ORF">CUNI_LOCUS2276</name>
</gene>
<feature type="compositionally biased region" description="Acidic residues" evidence="2">
    <location>
        <begin position="616"/>
        <end position="626"/>
    </location>
</feature>
<feature type="region of interest" description="Disordered" evidence="2">
    <location>
        <begin position="438"/>
        <end position="469"/>
    </location>
</feature>
<feature type="compositionally biased region" description="Basic and acidic residues" evidence="2">
    <location>
        <begin position="671"/>
        <end position="682"/>
    </location>
</feature>
<dbReference type="AlphaFoldDB" id="A0A8S3YJY5"/>
<feature type="compositionally biased region" description="Polar residues" evidence="2">
    <location>
        <begin position="1193"/>
        <end position="1204"/>
    </location>
</feature>
<dbReference type="EMBL" id="CAJHNH020000291">
    <property type="protein sequence ID" value="CAG5116718.1"/>
    <property type="molecule type" value="Genomic_DNA"/>
</dbReference>
<feature type="region of interest" description="Disordered" evidence="2">
    <location>
        <begin position="739"/>
        <end position="859"/>
    </location>
</feature>
<feature type="region of interest" description="Disordered" evidence="2">
    <location>
        <begin position="1233"/>
        <end position="1255"/>
    </location>
</feature>
<evidence type="ECO:0000256" key="1">
    <source>
        <dbReference type="SAM" id="Coils"/>
    </source>
</evidence>
<proteinExistence type="predicted"/>
<dbReference type="InterPro" id="IPR029246">
    <property type="entry name" value="TALPID3"/>
</dbReference>
<feature type="compositionally biased region" description="Pro residues" evidence="2">
    <location>
        <begin position="656"/>
        <end position="666"/>
    </location>
</feature>
<feature type="coiled-coil region" evidence="1">
    <location>
        <begin position="80"/>
        <end position="107"/>
    </location>
</feature>
<feature type="region of interest" description="Disordered" evidence="2">
    <location>
        <begin position="532"/>
        <end position="554"/>
    </location>
</feature>
<feature type="compositionally biased region" description="Basic and acidic residues" evidence="2">
    <location>
        <begin position="990"/>
        <end position="999"/>
    </location>
</feature>
<comment type="caution">
    <text evidence="3">The sequence shown here is derived from an EMBL/GenBank/DDBJ whole genome shotgun (WGS) entry which is preliminary data.</text>
</comment>
<feature type="region of interest" description="Disordered" evidence="2">
    <location>
        <begin position="958"/>
        <end position="1204"/>
    </location>
</feature>
<organism evidence="3 4">
    <name type="scientific">Candidula unifasciata</name>
    <dbReference type="NCBI Taxonomy" id="100452"/>
    <lineage>
        <taxon>Eukaryota</taxon>
        <taxon>Metazoa</taxon>
        <taxon>Spiralia</taxon>
        <taxon>Lophotrochozoa</taxon>
        <taxon>Mollusca</taxon>
        <taxon>Gastropoda</taxon>
        <taxon>Heterobranchia</taxon>
        <taxon>Euthyneura</taxon>
        <taxon>Panpulmonata</taxon>
        <taxon>Eupulmonata</taxon>
        <taxon>Stylommatophora</taxon>
        <taxon>Helicina</taxon>
        <taxon>Helicoidea</taxon>
        <taxon>Geomitridae</taxon>
        <taxon>Candidula</taxon>
    </lineage>
</organism>
<feature type="compositionally biased region" description="Low complexity" evidence="2">
    <location>
        <begin position="1054"/>
        <end position="1069"/>
    </location>
</feature>
<dbReference type="PANTHER" id="PTHR15721">
    <property type="entry name" value="KIAA0586 PROTEIN"/>
    <property type="match status" value="1"/>
</dbReference>
<reference evidence="3" key="1">
    <citation type="submission" date="2021-04" db="EMBL/GenBank/DDBJ databases">
        <authorList>
            <consortium name="Molecular Ecology Group"/>
        </authorList>
    </citation>
    <scope>NUCLEOTIDE SEQUENCE</scope>
</reference>
<name>A0A8S3YJY5_9EUPU</name>
<feature type="compositionally biased region" description="Polar residues" evidence="2">
    <location>
        <begin position="1130"/>
        <end position="1139"/>
    </location>
</feature>
<evidence type="ECO:0000313" key="4">
    <source>
        <dbReference type="Proteomes" id="UP000678393"/>
    </source>
</evidence>
<protein>
    <submittedName>
        <fullName evidence="3">Uncharacterized protein</fullName>
    </submittedName>
</protein>
<feature type="region of interest" description="Disordered" evidence="2">
    <location>
        <begin position="377"/>
        <end position="424"/>
    </location>
</feature>
<dbReference type="GO" id="GO:0036064">
    <property type="term" value="C:ciliary basal body"/>
    <property type="evidence" value="ECO:0007669"/>
    <property type="project" value="TreeGrafter"/>
</dbReference>
<feature type="compositionally biased region" description="Polar residues" evidence="2">
    <location>
        <begin position="198"/>
        <end position="210"/>
    </location>
</feature>
<feature type="region of interest" description="Disordered" evidence="2">
    <location>
        <begin position="601"/>
        <end position="700"/>
    </location>
</feature>
<feature type="compositionally biased region" description="Basic and acidic residues" evidence="2">
    <location>
        <begin position="1015"/>
        <end position="1038"/>
    </location>
</feature>
<feature type="compositionally biased region" description="Acidic residues" evidence="2">
    <location>
        <begin position="790"/>
        <end position="803"/>
    </location>
</feature>
<feature type="compositionally biased region" description="Basic and acidic residues" evidence="2">
    <location>
        <begin position="438"/>
        <end position="447"/>
    </location>
</feature>
<dbReference type="GO" id="GO:0007224">
    <property type="term" value="P:smoothened signaling pathway"/>
    <property type="evidence" value="ECO:0007669"/>
    <property type="project" value="InterPro"/>
</dbReference>
<dbReference type="Pfam" id="PF15324">
    <property type="entry name" value="TALPID3"/>
    <property type="match status" value="1"/>
</dbReference>
<feature type="compositionally biased region" description="Low complexity" evidence="2">
    <location>
        <begin position="822"/>
        <end position="859"/>
    </location>
</feature>
<feature type="compositionally biased region" description="Low complexity" evidence="2">
    <location>
        <begin position="774"/>
        <end position="783"/>
    </location>
</feature>
<feature type="region of interest" description="Disordered" evidence="2">
    <location>
        <begin position="267"/>
        <end position="301"/>
    </location>
</feature>
<feature type="compositionally biased region" description="Pro residues" evidence="2">
    <location>
        <begin position="636"/>
        <end position="648"/>
    </location>
</feature>
<dbReference type="Proteomes" id="UP000678393">
    <property type="component" value="Unassembled WGS sequence"/>
</dbReference>
<dbReference type="PANTHER" id="PTHR15721:SF2">
    <property type="entry name" value="PROTEIN TALPID3"/>
    <property type="match status" value="1"/>
</dbReference>
<dbReference type="GO" id="GO:0005814">
    <property type="term" value="C:centriole"/>
    <property type="evidence" value="ECO:0007669"/>
    <property type="project" value="TreeGrafter"/>
</dbReference>
<sequence>NNSAKGKCRDQSPVDKARQLVTTLSNLEKETADSIWIEVDLGPAPLDQYLKYPEKAGSPYPKLGHHSRQKKKLLENVDNFQEAKNVLRHLEETRLTLENNIDQVVRSRRDVHLFSTLLGSESNRVNDDQLRIEKLVNKKISALEGDVQRGVLRGLALAEAEKLAAQQELELATKRKLEQGKSALLKGQADRSARLSYSKPNSLTTTNVNNKGKENRGSKVRLPLKPAAIKDEATRVRTYGKPEYLRGRTTIRDPYLHFKNAKKGVAAKSSLTNLNESARSREGRSRSPPRHGQEPVIDPMPRQFYFSPTRGYIPLGGGDTAPIQGQLVSMAVPLGAPRIEPGLRRSAAPVTRSSSGPVSSTPVPVTAARNVAMVSFPGDKNEQGHAERQPELTKQVLPPVDIDSISPSSSQRSDIHFRSPQQDHANLTFLFDSRNEADESKLPHTEENSELEQSGEGIRLPGYEPKTAPYSGPSFPPQIRNPGWADGAGEVVAAQQMSDVMAEDLRRRDMLENNAVIWLEQELMARVLSQMPQQVTERPADASQAESEASDKDESLLVTDMVGQSGMQLFIDAGQPVDNALIQDLIKVVIREKILAMMAQRETEGEGQVRVRNEVEEALEEKEAEEIATGSHRVPTPQPTPKSSPIPSPKQTRQQPPQPATPPQSPPLDGYRFKPVEPEPPKSPEPLRQPQATAEPLGILTIVESESESSLSLDISEELRRIAAKGKPMTVEEMGTVCHDVATPPLSPPAEEEKWEVFPERQVTPPATPPITKTPPRIRTPSPMRKEPFIESEEEEVLDEDIIEQPQPIKISVGVGDDRPLTTETQTQHTSSSPKRPLTAASEESETASLSTESTATETVNEWISEGQWLLSYSEGQVVGAVNYEAIRKEIAGRGYEHIVDVSTASTLRDTEDLDLDIEGTRSEGEFLHGGFLDPDKDPRLEVLAQLQKRTIHVQQFHPGPAPRVMSSTGRSVGEMSIGQVPPSRIAAEQTRKYGEHLQRGRGGRARSPSSTLEKNLEENYAYKKDTQDRRQELEQHHIRTQSPQEDTYSRTASPQQRPRSRTPSPQQQKRSRTPPQQDRRTQVQYQPVLSEGRPLSARGRTLPGKQDRRRNSDVRLSQTSDPGVRRSDSTYNSESLSRSADGDSFRRSANGFLASSLKSRNSAVKKSVEFDLSGTQQSSKRGSRDLSEDMGPSNSAVLTYTQDSLDEAELHRIGAETGTSSYAGTYRMSVTIPSGAEGEDSEISEIDLSSKSDK</sequence>
<accession>A0A8S3YJY5</accession>
<feature type="compositionally biased region" description="Basic and acidic residues" evidence="2">
    <location>
        <begin position="379"/>
        <end position="391"/>
    </location>
</feature>
<keyword evidence="1" id="KW-0175">Coiled coil</keyword>
<feature type="region of interest" description="Disordered" evidence="2">
    <location>
        <begin position="182"/>
        <end position="226"/>
    </location>
</feature>
<feature type="compositionally biased region" description="Basic and acidic residues" evidence="2">
    <location>
        <begin position="601"/>
        <end position="615"/>
    </location>
</feature>
<feature type="non-terminal residue" evidence="3">
    <location>
        <position position="1"/>
    </location>
</feature>
<dbReference type="OrthoDB" id="10057439at2759"/>
<feature type="compositionally biased region" description="Low complexity" evidence="2">
    <location>
        <begin position="398"/>
        <end position="412"/>
    </location>
</feature>
<keyword evidence="4" id="KW-1185">Reference proteome</keyword>
<feature type="compositionally biased region" description="Polar residues" evidence="2">
    <location>
        <begin position="1041"/>
        <end position="1053"/>
    </location>
</feature>